<dbReference type="EMBL" id="JABFUD020000002">
    <property type="protein sequence ID" value="KAI5082739.1"/>
    <property type="molecule type" value="Genomic_DNA"/>
</dbReference>
<accession>A0A9D4VAG0</accession>
<dbReference type="Proteomes" id="UP000886520">
    <property type="component" value="Chromosome 3"/>
</dbReference>
<name>A0A9D4VAG0_ADICA</name>
<dbReference type="AlphaFoldDB" id="A0A9D4VAG0"/>
<organism evidence="1 2">
    <name type="scientific">Adiantum capillus-veneris</name>
    <name type="common">Maidenhair fern</name>
    <dbReference type="NCBI Taxonomy" id="13818"/>
    <lineage>
        <taxon>Eukaryota</taxon>
        <taxon>Viridiplantae</taxon>
        <taxon>Streptophyta</taxon>
        <taxon>Embryophyta</taxon>
        <taxon>Tracheophyta</taxon>
        <taxon>Polypodiopsida</taxon>
        <taxon>Polypodiidae</taxon>
        <taxon>Polypodiales</taxon>
        <taxon>Pteridineae</taxon>
        <taxon>Pteridaceae</taxon>
        <taxon>Vittarioideae</taxon>
        <taxon>Adiantum</taxon>
    </lineage>
</organism>
<evidence type="ECO:0000313" key="1">
    <source>
        <dbReference type="EMBL" id="KAI5082739.1"/>
    </source>
</evidence>
<keyword evidence="2" id="KW-1185">Reference proteome</keyword>
<sequence>MQEVQGNWLRELWDVVKTARNDNQEWGSPSVEEVNLNKGMMDVNMQSMYGDQGPEKSEDSRQQILMHLPSST</sequence>
<comment type="caution">
    <text evidence="1">The sequence shown here is derived from an EMBL/GenBank/DDBJ whole genome shotgun (WGS) entry which is preliminary data.</text>
</comment>
<reference evidence="1" key="1">
    <citation type="submission" date="2021-01" db="EMBL/GenBank/DDBJ databases">
        <title>Adiantum capillus-veneris genome.</title>
        <authorList>
            <person name="Fang Y."/>
            <person name="Liao Q."/>
        </authorList>
    </citation>
    <scope>NUCLEOTIDE SEQUENCE</scope>
    <source>
        <strain evidence="1">H3</strain>
        <tissue evidence="1">Leaf</tissue>
    </source>
</reference>
<gene>
    <name evidence="1" type="ORF">GOP47_0002482</name>
</gene>
<proteinExistence type="predicted"/>
<evidence type="ECO:0000313" key="2">
    <source>
        <dbReference type="Proteomes" id="UP000886520"/>
    </source>
</evidence>
<protein>
    <submittedName>
        <fullName evidence="1">Uncharacterized protein</fullName>
    </submittedName>
</protein>